<gene>
    <name evidence="7" type="ORF">QU605_04815</name>
</gene>
<evidence type="ECO:0000313" key="8">
    <source>
        <dbReference type="Proteomes" id="UP001174839"/>
    </source>
</evidence>
<dbReference type="PANTHER" id="PTHR40277:SF1">
    <property type="entry name" value="BLL5419 PROTEIN"/>
    <property type="match status" value="1"/>
</dbReference>
<reference evidence="7" key="1">
    <citation type="submission" date="2023-06" db="EMBL/GenBank/DDBJ databases">
        <title>Robiginitalea aurantiacus sp. nov. and Algoriphagus sediminis sp. nov., isolated from coastal sediment.</title>
        <authorList>
            <person name="Zhou Z.Y."/>
            <person name="An J."/>
            <person name="Jia Y.W."/>
            <person name="Du Z.J."/>
        </authorList>
    </citation>
    <scope>NUCLEOTIDE SEQUENCE</scope>
    <source>
        <strain evidence="7">M39</strain>
    </source>
</reference>
<comment type="caution">
    <text evidence="7">The sequence shown here is derived from an EMBL/GenBank/DDBJ whole genome shotgun (WGS) entry which is preliminary data.</text>
</comment>
<feature type="transmembrane region" description="Helical" evidence="6">
    <location>
        <begin position="256"/>
        <end position="278"/>
    </location>
</feature>
<feature type="transmembrane region" description="Helical" evidence="6">
    <location>
        <begin position="12"/>
        <end position="30"/>
    </location>
</feature>
<evidence type="ECO:0000256" key="3">
    <source>
        <dbReference type="ARBA" id="ARBA00022692"/>
    </source>
</evidence>
<evidence type="ECO:0000256" key="6">
    <source>
        <dbReference type="SAM" id="Phobius"/>
    </source>
</evidence>
<accession>A0ABT7WCY9</accession>
<keyword evidence="8" id="KW-1185">Reference proteome</keyword>
<feature type="transmembrane region" description="Helical" evidence="6">
    <location>
        <begin position="181"/>
        <end position="204"/>
    </location>
</feature>
<protein>
    <submittedName>
        <fullName evidence="7">Lysylphosphatidylglycerol synthase transmembrane domain-containing protein</fullName>
    </submittedName>
</protein>
<feature type="transmembrane region" description="Helical" evidence="6">
    <location>
        <begin position="216"/>
        <end position="236"/>
    </location>
</feature>
<comment type="subcellular location">
    <subcellularLocation>
        <location evidence="1">Cell membrane</location>
        <topology evidence="1">Multi-pass membrane protein</topology>
    </subcellularLocation>
</comment>
<dbReference type="NCBIfam" id="TIGR00374">
    <property type="entry name" value="flippase-like domain"/>
    <property type="match status" value="1"/>
</dbReference>
<keyword evidence="5 6" id="KW-0472">Membrane</keyword>
<evidence type="ECO:0000256" key="2">
    <source>
        <dbReference type="ARBA" id="ARBA00022475"/>
    </source>
</evidence>
<feature type="transmembrane region" description="Helical" evidence="6">
    <location>
        <begin position="151"/>
        <end position="169"/>
    </location>
</feature>
<organism evidence="7 8">
    <name type="scientific">Robiginitalea aurantiaca</name>
    <dbReference type="NCBI Taxonomy" id="3056915"/>
    <lineage>
        <taxon>Bacteria</taxon>
        <taxon>Pseudomonadati</taxon>
        <taxon>Bacteroidota</taxon>
        <taxon>Flavobacteriia</taxon>
        <taxon>Flavobacteriales</taxon>
        <taxon>Flavobacteriaceae</taxon>
        <taxon>Robiginitalea</taxon>
    </lineage>
</organism>
<proteinExistence type="predicted"/>
<sequence>MEKLRKKGLAVFKLLFSILLLYLVFTRIPFTEVWEVIRQAQLSYLLMALLAFAGSKWIAARRLNLYFHKIKIHLDERSNRKLYLLGMFYNLFLPGGIGGDAYKGYLLHRTFGTPGKSLAQVLLLDRLSGLALLAIYCIILLPWLSHPRLETYQALVWAGIPIGILLYRWAHQRAFPLLHSIFWISLGYSALVQFAQLVSVYLILMALGVTGSVVEYLLIFMISSIVAILPLTIGGIGSREVVFYYGAKWLGLQEDISIGVSLTFFALTALVSLLGIVYHFRNPKLNPGSDSLNPK</sequence>
<feature type="transmembrane region" description="Helical" evidence="6">
    <location>
        <begin position="42"/>
        <end position="60"/>
    </location>
</feature>
<evidence type="ECO:0000313" key="7">
    <source>
        <dbReference type="EMBL" id="MDM9630778.1"/>
    </source>
</evidence>
<dbReference type="InterPro" id="IPR022791">
    <property type="entry name" value="L-PG_synthase/AglD"/>
</dbReference>
<evidence type="ECO:0000256" key="1">
    <source>
        <dbReference type="ARBA" id="ARBA00004651"/>
    </source>
</evidence>
<dbReference type="RefSeq" id="WP_289724143.1">
    <property type="nucleotide sequence ID" value="NZ_JAUDUY010000002.1"/>
</dbReference>
<evidence type="ECO:0000256" key="5">
    <source>
        <dbReference type="ARBA" id="ARBA00023136"/>
    </source>
</evidence>
<keyword evidence="3 6" id="KW-0812">Transmembrane</keyword>
<keyword evidence="4 6" id="KW-1133">Transmembrane helix</keyword>
<dbReference type="Proteomes" id="UP001174839">
    <property type="component" value="Unassembled WGS sequence"/>
</dbReference>
<feature type="transmembrane region" description="Helical" evidence="6">
    <location>
        <begin position="122"/>
        <end position="144"/>
    </location>
</feature>
<evidence type="ECO:0000256" key="4">
    <source>
        <dbReference type="ARBA" id="ARBA00022989"/>
    </source>
</evidence>
<keyword evidence="2" id="KW-1003">Cell membrane</keyword>
<dbReference type="EMBL" id="JAUDUY010000002">
    <property type="protein sequence ID" value="MDM9630778.1"/>
    <property type="molecule type" value="Genomic_DNA"/>
</dbReference>
<feature type="transmembrane region" description="Helical" evidence="6">
    <location>
        <begin position="81"/>
        <end position="102"/>
    </location>
</feature>
<dbReference type="Pfam" id="PF03706">
    <property type="entry name" value="LPG_synthase_TM"/>
    <property type="match status" value="1"/>
</dbReference>
<dbReference type="PANTHER" id="PTHR40277">
    <property type="entry name" value="BLL5419 PROTEIN"/>
    <property type="match status" value="1"/>
</dbReference>
<name>A0ABT7WCY9_9FLAO</name>